<feature type="transmembrane region" description="Helical" evidence="1">
    <location>
        <begin position="218"/>
        <end position="235"/>
    </location>
</feature>
<dbReference type="InterPro" id="IPR052734">
    <property type="entry name" value="Nod_factor_acetyltransferase"/>
</dbReference>
<dbReference type="InterPro" id="IPR002656">
    <property type="entry name" value="Acyl_transf_3_dom"/>
</dbReference>
<name>A0A0A1FEJ4_9BURK</name>
<accession>A0A0A1FEJ4</accession>
<feature type="transmembrane region" description="Helical" evidence="1">
    <location>
        <begin position="189"/>
        <end position="206"/>
    </location>
</feature>
<dbReference type="PANTHER" id="PTHR37312:SF1">
    <property type="entry name" value="MEMBRANE-BOUND ACYLTRANSFERASE YKRP-RELATED"/>
    <property type="match status" value="1"/>
</dbReference>
<dbReference type="OrthoDB" id="9814956at2"/>
<protein>
    <submittedName>
        <fullName evidence="3">Xanthan biosynthesis acetyltransferase GumF</fullName>
    </submittedName>
</protein>
<feature type="transmembrane region" description="Helical" evidence="1">
    <location>
        <begin position="317"/>
        <end position="340"/>
    </location>
</feature>
<dbReference type="Pfam" id="PF01757">
    <property type="entry name" value="Acyl_transf_3"/>
    <property type="match status" value="1"/>
</dbReference>
<feature type="domain" description="Acyltransferase 3" evidence="2">
    <location>
        <begin position="22"/>
        <end position="337"/>
    </location>
</feature>
<organism evidence="3 4">
    <name type="scientific">Collimonas arenae</name>
    <dbReference type="NCBI Taxonomy" id="279058"/>
    <lineage>
        <taxon>Bacteria</taxon>
        <taxon>Pseudomonadati</taxon>
        <taxon>Pseudomonadota</taxon>
        <taxon>Betaproteobacteria</taxon>
        <taxon>Burkholderiales</taxon>
        <taxon>Oxalobacteraceae</taxon>
        <taxon>Collimonas</taxon>
    </lineage>
</organism>
<dbReference type="KEGG" id="care:LT85_2931"/>
<keyword evidence="1" id="KW-0812">Transmembrane</keyword>
<evidence type="ECO:0000313" key="4">
    <source>
        <dbReference type="Proteomes" id="UP000030302"/>
    </source>
</evidence>
<feature type="transmembrane region" description="Helical" evidence="1">
    <location>
        <begin position="288"/>
        <end position="311"/>
    </location>
</feature>
<sequence length="351" mass="39622">MNSSFLQQRSLYSTTVSDRFGFVDNAKAIGIILVVLGHSRGLPDYVARVIFSFHVPLFFFLSGFLLKASKLNATVFSNVKQTVRTLGVPYVFFFLFAFLYWIATRNIGEKGVLFSGRAWYEPVAGLFTGLEPDLYIDPPLWFFPCLILTAIMYQASRKFMTLLASTGLFAVLAFVVTMIWKYLPYRLPLGMDSMWIALSFYAIGQFVRDKMQFENRAVIYLLLIFSLSSTLLIYTGSFNDKVDLANMYFGMRPAFYLLTSLLGIIATFSVSGLLPACGISRWLSANTLVIFPAHFVFLGVVRGMATSLHVIPKNYNYALGWSIVSTVLAILLCIPLAYFFRRFLARMYGNG</sequence>
<dbReference type="PANTHER" id="PTHR37312">
    <property type="entry name" value="MEMBRANE-BOUND ACYLTRANSFERASE YKRP-RELATED"/>
    <property type="match status" value="1"/>
</dbReference>
<feature type="transmembrane region" description="Helical" evidence="1">
    <location>
        <begin position="255"/>
        <end position="276"/>
    </location>
</feature>
<feature type="transmembrane region" description="Helical" evidence="1">
    <location>
        <begin position="86"/>
        <end position="103"/>
    </location>
</feature>
<dbReference type="AlphaFoldDB" id="A0A0A1FEJ4"/>
<dbReference type="GO" id="GO:0016747">
    <property type="term" value="F:acyltransferase activity, transferring groups other than amino-acyl groups"/>
    <property type="evidence" value="ECO:0007669"/>
    <property type="project" value="InterPro"/>
</dbReference>
<dbReference type="Proteomes" id="UP000030302">
    <property type="component" value="Chromosome"/>
</dbReference>
<gene>
    <name evidence="3" type="primary">gumF</name>
    <name evidence="3" type="ORF">LT85_2931</name>
</gene>
<keyword evidence="1" id="KW-0472">Membrane</keyword>
<feature type="transmembrane region" description="Helical" evidence="1">
    <location>
        <begin position="45"/>
        <end position="66"/>
    </location>
</feature>
<dbReference type="STRING" id="279058.LT85_2931"/>
<evidence type="ECO:0000313" key="3">
    <source>
        <dbReference type="EMBL" id="AIY42089.1"/>
    </source>
</evidence>
<dbReference type="RefSeq" id="WP_038489969.1">
    <property type="nucleotide sequence ID" value="NZ_CP009962.1"/>
</dbReference>
<keyword evidence="4" id="KW-1185">Reference proteome</keyword>
<feature type="transmembrane region" description="Helical" evidence="1">
    <location>
        <begin position="20"/>
        <end position="39"/>
    </location>
</feature>
<evidence type="ECO:0000259" key="2">
    <source>
        <dbReference type="Pfam" id="PF01757"/>
    </source>
</evidence>
<reference evidence="4" key="1">
    <citation type="journal article" date="2014" name="Soil Biol. Biochem.">
        <title>Structure and function of bacterial communities in ageing soils: Insights from the Mendocino ecological staircase.</title>
        <authorList>
            <person name="Uroz S."/>
            <person name="Tech J.J."/>
            <person name="Sawaya N.A."/>
            <person name="Frey-Klett P."/>
            <person name="Leveau J.H.J."/>
        </authorList>
    </citation>
    <scope>NUCLEOTIDE SEQUENCE [LARGE SCALE GENOMIC DNA]</scope>
    <source>
        <strain evidence="4">Cal35</strain>
    </source>
</reference>
<proteinExistence type="predicted"/>
<evidence type="ECO:0000256" key="1">
    <source>
        <dbReference type="SAM" id="Phobius"/>
    </source>
</evidence>
<keyword evidence="1" id="KW-1133">Transmembrane helix</keyword>
<dbReference type="HOGENOM" id="CLU_023915_4_1_4"/>
<dbReference type="EMBL" id="CP009962">
    <property type="protein sequence ID" value="AIY42089.1"/>
    <property type="molecule type" value="Genomic_DNA"/>
</dbReference>
<keyword evidence="3" id="KW-0808">Transferase</keyword>
<feature type="transmembrane region" description="Helical" evidence="1">
    <location>
        <begin position="162"/>
        <end position="183"/>
    </location>
</feature>